<protein>
    <submittedName>
        <fullName evidence="4">Probable helicase with zinc finger domain</fullName>
    </submittedName>
</protein>
<dbReference type="Proteomes" id="UP000829291">
    <property type="component" value="Chromosome 1"/>
</dbReference>
<dbReference type="OrthoDB" id="5988104at2759"/>
<evidence type="ECO:0000259" key="2">
    <source>
        <dbReference type="Pfam" id="PF13087"/>
    </source>
</evidence>
<dbReference type="Gene3D" id="3.40.50.300">
    <property type="entry name" value="P-loop containing nucleotide triphosphate hydrolases"/>
    <property type="match status" value="2"/>
</dbReference>
<dbReference type="AlphaFoldDB" id="A0A6J0BFH4"/>
<feature type="domain" description="DNA2/NAM7 helicase-like C-terminal" evidence="2">
    <location>
        <begin position="630"/>
        <end position="827"/>
    </location>
</feature>
<dbReference type="InterPro" id="IPR047187">
    <property type="entry name" value="SF1_C_Upf1"/>
</dbReference>
<dbReference type="CTD" id="9931"/>
<dbReference type="CDD" id="cd18808">
    <property type="entry name" value="SF1_C_Upf1"/>
    <property type="match status" value="1"/>
</dbReference>
<dbReference type="RefSeq" id="XP_015512917.1">
    <property type="nucleotide sequence ID" value="XM_015657431.2"/>
</dbReference>
<dbReference type="GO" id="GO:0005829">
    <property type="term" value="C:cytosol"/>
    <property type="evidence" value="ECO:0007669"/>
    <property type="project" value="TreeGrafter"/>
</dbReference>
<dbReference type="Pfam" id="PF13086">
    <property type="entry name" value="AAA_11"/>
    <property type="match status" value="2"/>
</dbReference>
<dbReference type="GO" id="GO:0004386">
    <property type="term" value="F:helicase activity"/>
    <property type="evidence" value="ECO:0007669"/>
    <property type="project" value="UniProtKB-KW"/>
</dbReference>
<gene>
    <name evidence="4" type="primary">LOC107219262</name>
</gene>
<keyword evidence="4" id="KW-0067">ATP-binding</keyword>
<proteinExistence type="predicted"/>
<dbReference type="KEGG" id="nlo:107219262"/>
<dbReference type="PANTHER" id="PTHR10887">
    <property type="entry name" value="DNA2/NAM7 HELICASE FAMILY"/>
    <property type="match status" value="1"/>
</dbReference>
<dbReference type="InterPro" id="IPR041677">
    <property type="entry name" value="DNA2/NAM7_AAA_11"/>
</dbReference>
<evidence type="ECO:0000259" key="1">
    <source>
        <dbReference type="Pfam" id="PF13086"/>
    </source>
</evidence>
<dbReference type="PANTHER" id="PTHR10887:SF365">
    <property type="entry name" value="HELICASE WITH ZINC FINGER DOMAIN-RELATED"/>
    <property type="match status" value="1"/>
</dbReference>
<keyword evidence="3" id="KW-1185">Reference proteome</keyword>
<keyword evidence="4" id="KW-0347">Helicase</keyword>
<dbReference type="InterPro" id="IPR027417">
    <property type="entry name" value="P-loop_NTPase"/>
</dbReference>
<dbReference type="SUPFAM" id="SSF52540">
    <property type="entry name" value="P-loop containing nucleoside triphosphate hydrolases"/>
    <property type="match status" value="1"/>
</dbReference>
<evidence type="ECO:0000313" key="4">
    <source>
        <dbReference type="RefSeq" id="XP_015512917.1"/>
    </source>
</evidence>
<dbReference type="GO" id="GO:0035194">
    <property type="term" value="P:regulatory ncRNA-mediated post-transcriptional gene silencing"/>
    <property type="evidence" value="ECO:0007669"/>
    <property type="project" value="TreeGrafter"/>
</dbReference>
<accession>A0A6J0BFH4</accession>
<dbReference type="InterPro" id="IPR041679">
    <property type="entry name" value="DNA2/NAM7-like_C"/>
</dbReference>
<sequence length="926" mass="105032">MICSPSKCDEVMFVQNILPNFSKLVETRWFTSDNPESVMSDAVDNVVVFVDGNLNLRFCSKCTQHVWTFEVLTIGKSLENVSLMLDNHREHFTILSVKSASGNSGLCNGQEWFKASAALPGLDLNYSSTNRYKITIGFKTDRYGTYRQTVIFGFGGYPVLAKQISVDCIPIADVPRIEEARRIILSQNMRKWTKSNSQIIAFESPFVPAKDIKEVNLTKAYPFPDETNFYLTHDTLTEESLTPTNYRGRMHELVSIEELARHEQVARYNIVTQLRLCQYYIVAPDADCATTAKYAPSGELFAQLPLGREISEDSKSGRLVLRGCNRVLFKPVDWERSDNQPQTVFEAHIEDKCNRIIYLRLSKHCIETLHLQPDTDVTVQVQFQLNRLPYCEWHRSIDRVIDTSLIFPTVSEDTVIPWDSKEYWSAQFDQKLNVKQKQAVMAMIAPINIILPPILLVGPFGTGKTYTLAQGIRMILNKGPEHKVLLCTHSNSAADLYVKDFFDAWYKETMDIRMKPLRIYYKGRFRNTVHPVVQEYCLMDENGRFREPTKDDVLRCGLIIATLATSSCLASLDCGLTHIIVDEAAQAMECEALTALTLARSTTRLILAGDQMQLAPELYSDLANERGLGLSLLERICNLYPPIFPCKILLCQNYRAHSTIIGLTSELFYAGQVVGCGKHLAHPIFNPLTFFSVQGQDVQGMHSTGFYNDAEAFEVTDRIAELKSCWPTEQWGPYGEGAIGVVAHYAEQVSRIRMELRKRKLFDISVERVMNVQGKQFRAVFISTVRTRNSCQYSTDVNIRDFGFLSNPRLLNTSITRAKCLVAIIGDPVALLTIGSCQRVWEKFFTVATLYGIDYGTLRRYVDNLPQTPQSAPLNPLAKEFIPRSPQPRYQVEYVPIPVPYPVIYCNSNNTQPTTKKNSSLDLIQK</sequence>
<organism evidence="4">
    <name type="scientific">Neodiprion lecontei</name>
    <name type="common">Redheaded pine sawfly</name>
    <dbReference type="NCBI Taxonomy" id="441921"/>
    <lineage>
        <taxon>Eukaryota</taxon>
        <taxon>Metazoa</taxon>
        <taxon>Ecdysozoa</taxon>
        <taxon>Arthropoda</taxon>
        <taxon>Hexapoda</taxon>
        <taxon>Insecta</taxon>
        <taxon>Pterygota</taxon>
        <taxon>Neoptera</taxon>
        <taxon>Endopterygota</taxon>
        <taxon>Hymenoptera</taxon>
        <taxon>Tenthredinoidea</taxon>
        <taxon>Diprionidae</taxon>
        <taxon>Diprioninae</taxon>
        <taxon>Neodiprion</taxon>
    </lineage>
</organism>
<keyword evidence="4" id="KW-0378">Hydrolase</keyword>
<evidence type="ECO:0000313" key="3">
    <source>
        <dbReference type="Proteomes" id="UP000829291"/>
    </source>
</evidence>
<reference evidence="4" key="1">
    <citation type="submission" date="2025-08" db="UniProtKB">
        <authorList>
            <consortium name="RefSeq"/>
        </authorList>
    </citation>
    <scope>IDENTIFICATION</scope>
    <source>
        <tissue evidence="4">Thorax and Abdomen</tissue>
    </source>
</reference>
<dbReference type="FunFam" id="3.40.50.300:FF:000419">
    <property type="entry name" value="Probable helicase with zinc finger domain"/>
    <property type="match status" value="1"/>
</dbReference>
<dbReference type="GO" id="GO:0043186">
    <property type="term" value="C:P granule"/>
    <property type="evidence" value="ECO:0007669"/>
    <property type="project" value="TreeGrafter"/>
</dbReference>
<name>A0A6J0BFH4_NEOLC</name>
<feature type="domain" description="DNA2/NAM7 helicase helicase" evidence="1">
    <location>
        <begin position="553"/>
        <end position="620"/>
    </location>
</feature>
<keyword evidence="4" id="KW-0547">Nucleotide-binding</keyword>
<dbReference type="InParanoid" id="A0A6J0BFH4"/>
<feature type="domain" description="DNA2/NAM7 helicase helicase" evidence="1">
    <location>
        <begin position="431"/>
        <end position="538"/>
    </location>
</feature>
<dbReference type="Pfam" id="PF13087">
    <property type="entry name" value="AAA_12"/>
    <property type="match status" value="1"/>
</dbReference>
<dbReference type="InterPro" id="IPR045055">
    <property type="entry name" value="DNA2/NAM7-like"/>
</dbReference>
<dbReference type="GeneID" id="107219262"/>